<dbReference type="SUPFAM" id="SSF54909">
    <property type="entry name" value="Dimeric alpha+beta barrel"/>
    <property type="match status" value="1"/>
</dbReference>
<dbReference type="Pfam" id="PF03795">
    <property type="entry name" value="YCII"/>
    <property type="match status" value="1"/>
</dbReference>
<evidence type="ECO:0000313" key="2">
    <source>
        <dbReference type="EMBL" id="PSN93670.1"/>
    </source>
</evidence>
<comment type="caution">
    <text evidence="2">The sequence shown here is derived from an EMBL/GenBank/DDBJ whole genome shotgun (WGS) entry which is preliminary data.</text>
</comment>
<dbReference type="InterPro" id="IPR005545">
    <property type="entry name" value="YCII"/>
</dbReference>
<protein>
    <recommendedName>
        <fullName evidence="1">YCII-related domain-containing protein</fullName>
    </recommendedName>
</protein>
<dbReference type="Proteomes" id="UP000241284">
    <property type="component" value="Unassembled WGS sequence"/>
</dbReference>
<evidence type="ECO:0000313" key="3">
    <source>
        <dbReference type="Proteomes" id="UP000241284"/>
    </source>
</evidence>
<feature type="domain" description="YCII-related" evidence="1">
    <location>
        <begin position="30"/>
        <end position="100"/>
    </location>
</feature>
<proteinExistence type="predicted"/>
<organism evidence="2 3">
    <name type="scientific">Candidatus Marsarchaeota G2 archaeon ECH_B_2</name>
    <dbReference type="NCBI Taxonomy" id="1978160"/>
    <lineage>
        <taxon>Archaea</taxon>
        <taxon>Candidatus Marsarchaeota</taxon>
        <taxon>Candidatus Marsarchaeota group 2</taxon>
    </lineage>
</organism>
<dbReference type="InterPro" id="IPR011008">
    <property type="entry name" value="Dimeric_a/b-barrel"/>
</dbReference>
<dbReference type="AlphaFoldDB" id="A0A2R6B4U3"/>
<sequence length="106" mass="12194">MRMVEIKSQPTYFVAFLKTRFTSIDEVKAKMPDALATHLSRSNELHRHGKVLMAGAFRSNPGESVTTMAVFYSREDAEEYVRGDPFVINGMVSDWHIEEWANILRE</sequence>
<accession>A0A2R6B4U3</accession>
<dbReference type="EMBL" id="NEXH01000042">
    <property type="protein sequence ID" value="PSN93670.1"/>
    <property type="molecule type" value="Genomic_DNA"/>
</dbReference>
<name>A0A2R6B4U3_9ARCH</name>
<evidence type="ECO:0000259" key="1">
    <source>
        <dbReference type="Pfam" id="PF03795"/>
    </source>
</evidence>
<reference evidence="2 3" key="1">
    <citation type="submission" date="2017-04" db="EMBL/GenBank/DDBJ databases">
        <title>Novel microbial lineages endemic to geothermal iron-oxide mats fill important gaps in the evolutionary history of Archaea.</title>
        <authorList>
            <person name="Jay Z.J."/>
            <person name="Beam J.P."/>
            <person name="Dlakic M."/>
            <person name="Rusch D.B."/>
            <person name="Kozubal M.A."/>
            <person name="Inskeep W.P."/>
        </authorList>
    </citation>
    <scope>NUCLEOTIDE SEQUENCE [LARGE SCALE GENOMIC DNA]</scope>
    <source>
        <strain evidence="2">ECH_B_2</strain>
    </source>
</reference>
<dbReference type="Gene3D" id="3.30.70.1060">
    <property type="entry name" value="Dimeric alpha+beta barrel"/>
    <property type="match status" value="1"/>
</dbReference>
<gene>
    <name evidence="2" type="ORF">B9Q06_11400</name>
</gene>